<evidence type="ECO:0000313" key="4">
    <source>
        <dbReference type="Proteomes" id="UP000677054"/>
    </source>
</evidence>
<protein>
    <submittedName>
        <fullName evidence="3">Uncharacterized protein</fullName>
    </submittedName>
</protein>
<dbReference type="Gene3D" id="3.40.50.300">
    <property type="entry name" value="P-loop containing nucleotide triphosphate hydrolases"/>
    <property type="match status" value="1"/>
</dbReference>
<reference evidence="3" key="1">
    <citation type="submission" date="2020-11" db="EMBL/GenBank/DDBJ databases">
        <authorList>
            <person name="Tran Van P."/>
        </authorList>
    </citation>
    <scope>NUCLEOTIDE SEQUENCE</scope>
</reference>
<keyword evidence="1" id="KW-0175">Coiled coil</keyword>
<name>A0A7R9FNG5_9CRUS</name>
<feature type="compositionally biased region" description="Basic and acidic residues" evidence="2">
    <location>
        <begin position="440"/>
        <end position="462"/>
    </location>
</feature>
<gene>
    <name evidence="3" type="ORF">DSTB1V02_LOCUS9396</name>
</gene>
<feature type="region of interest" description="Disordered" evidence="2">
    <location>
        <begin position="490"/>
        <end position="526"/>
    </location>
</feature>
<proteinExistence type="predicted"/>
<dbReference type="OrthoDB" id="8177873at2759"/>
<feature type="region of interest" description="Disordered" evidence="2">
    <location>
        <begin position="440"/>
        <end position="466"/>
    </location>
</feature>
<accession>A0A7R9FNG5</accession>
<evidence type="ECO:0000256" key="2">
    <source>
        <dbReference type="SAM" id="MobiDB-lite"/>
    </source>
</evidence>
<dbReference type="Proteomes" id="UP000677054">
    <property type="component" value="Unassembled WGS sequence"/>
</dbReference>
<evidence type="ECO:0000256" key="1">
    <source>
        <dbReference type="SAM" id="Coils"/>
    </source>
</evidence>
<feature type="compositionally biased region" description="Basic and acidic residues" evidence="2">
    <location>
        <begin position="496"/>
        <end position="507"/>
    </location>
</feature>
<dbReference type="InterPro" id="IPR027417">
    <property type="entry name" value="P-loop_NTPase"/>
</dbReference>
<sequence length="1594" mass="184313">MTDFDQRMDEDLVRGMVEDLIQKVMNQLIETTVEKSIGSQWLRDAKDFVGSTFPNREEAIQAIPPIGDGMQSSLVSFLLEMGKKRGESMFIVYNRNMKQLMKSRFYGGLYEGYELIEPSDHDIIIIDRLRGFFFVKVIYLDEDQQELISDARFQRIQEKYDGAKKDFDSLKALLKEVGMESNQVKKCFSLHFPIVAFPRIRKEERQPYNALILYEEDCQSLEQFESWWKEHIINQKRSKFELNSEAHLTLLAIFGAPHYATQVLDNEKTDCKFLTAREMEILVLEPTKCVIEKASEVQTMKLVKQKARSIITKWFYERQVIEPQCILLLGPSEEVIKELENTMPELIKNSAMAAYRTWTNKSFEERRNMVSSVIQRSLTFMEDEQSDEDGCGTVSSHEDPIDLKKLLMTLVGILLPSFKSSTISVRAPWYIDQWERNRQERDDKIREREDSTGESVSGKKAEENDESLVHGVSSIDQRNRHGRSMDIFLRPKTNKTHGDGNKGRNDDEGADEEMTAGNGSIEMDEPRSQGIPIFEEECRNVSNTDKGAGEPDEENDDEYSHFDALLMRSMDMMKPFISFIEAELKPTLGQDMEQIRFSQWSDEMKLLHLSIEALLDNAHIDITAGRGNRPTEHADKVSEEQSLPHRNVNASMQKLLKSQMEVKVRDTFKEIKKLIAKLTNAVSLKKEKRNKAIRDRAEIRKLHIPKLQKLQEEGKKFDHILVLDLHELSKNCNDVWFQDLRNLHSDHAEGYFWLFTPEDELPGKLSAELNCSHGSKVVTRIDRSKPTKETTWLYQAEQFIKETYRDWETEKTTHLVPYVEDKEEWIRKVEHNAGEKAERSLIITLYQLGKNKRLPMFITYNRNFSHLIKTKDVGGGSEGIMTGEHDVVMIHRELGAVFMQVKNLDTKSSKDKPSNAVKNREGITNKARKNAVKRNIDAAEEQLKKDVKSLKAAIKESGVDGIDVSLCVIALVNVKRAEVERKPIHDIQPPIVFLCEEDLKSVKSIEQWWNDHLLSKLQSSIDTRMYLKLLAIYIAPVYASPAHTARMTTQKINFLTADKLDMLVNKPKDFAVKGAAGTGKTWLLQEKIRNIVMSWFQHQFIEDKDEKILLVCRQKHLYLHFCRTLPDLLLTSAMAMQNRWRHEIQEGNEKQKVMNIIKKNLIICSADYSDIEVWADECGGMEKKGETESLEDLLTRIWNATWEIFLFYRFFCHSVASLPLESGRRWKLKAAIMQRVFRTFTPDINALLFLEETIRLIAFKDVNHPLQLIGEGSVGKSMLGMSHRLTECNVLMKKLPSRKQLAVVACVEKILRIRGPPFHHVFVDEAEDLCLSFQDHWLSSLRSLQKQGGYFWRTYDPLSTTVSKMPDSLKEELECAHSLFTVLRNPGYVFHSWTTNLKPERDYDMQFPGTVDAIEDNSVNYCYSRDEIFSGHDSQGPNVEKFHVSSSILSEKILEILREKFGYGTHPGDIAVLFANKGDFKFHGERLRKAMELELRVSPTTPRLVVEYANFFKGMEAPIVFLITNQKAIKREKVYIGASRSTSRLIQIEMETTEQEDEQANREAEEAYLKCLPANTPEEYKEFYKSTWREITYI</sequence>
<organism evidence="3">
    <name type="scientific">Darwinula stevensoni</name>
    <dbReference type="NCBI Taxonomy" id="69355"/>
    <lineage>
        <taxon>Eukaryota</taxon>
        <taxon>Metazoa</taxon>
        <taxon>Ecdysozoa</taxon>
        <taxon>Arthropoda</taxon>
        <taxon>Crustacea</taxon>
        <taxon>Oligostraca</taxon>
        <taxon>Ostracoda</taxon>
        <taxon>Podocopa</taxon>
        <taxon>Podocopida</taxon>
        <taxon>Darwinulocopina</taxon>
        <taxon>Darwinuloidea</taxon>
        <taxon>Darwinulidae</taxon>
        <taxon>Darwinula</taxon>
    </lineage>
</organism>
<keyword evidence="4" id="KW-1185">Reference proteome</keyword>
<evidence type="ECO:0000313" key="3">
    <source>
        <dbReference type="EMBL" id="CAD7249607.1"/>
    </source>
</evidence>
<dbReference type="EMBL" id="LR901904">
    <property type="protein sequence ID" value="CAD7249607.1"/>
    <property type="molecule type" value="Genomic_DNA"/>
</dbReference>
<dbReference type="SUPFAM" id="SSF52540">
    <property type="entry name" value="P-loop containing nucleoside triphosphate hydrolases"/>
    <property type="match status" value="1"/>
</dbReference>
<feature type="coiled-coil region" evidence="1">
    <location>
        <begin position="929"/>
        <end position="956"/>
    </location>
</feature>
<dbReference type="EMBL" id="CAJPEV010002387">
    <property type="protein sequence ID" value="CAG0896733.1"/>
    <property type="molecule type" value="Genomic_DNA"/>
</dbReference>